<accession>A0A0F6CL69</accession>
<gene>
    <name evidence="11" type="primary">cpsG</name>
    <name evidence="11" type="synonym">manB</name>
    <name evidence="11" type="ORF">GCW_03295</name>
</gene>
<dbReference type="PANTHER" id="PTHR45745">
    <property type="entry name" value="PHOSPHOMANNOMUTASE 45A"/>
    <property type="match status" value="1"/>
</dbReference>
<comment type="similarity">
    <text evidence="2 7">Belongs to the phosphohexose mutase family.</text>
</comment>
<protein>
    <submittedName>
        <fullName evidence="11">Phosphohexomutase/phosphomannomutase</fullName>
    </submittedName>
</protein>
<evidence type="ECO:0000313" key="12">
    <source>
        <dbReference type="Proteomes" id="UP000018735"/>
    </source>
</evidence>
<dbReference type="Pfam" id="PF02880">
    <property type="entry name" value="PGM_PMM_III"/>
    <property type="match status" value="1"/>
</dbReference>
<name>A0A0F6CL69_MYCGL</name>
<dbReference type="InterPro" id="IPR005841">
    <property type="entry name" value="Alpha-D-phosphohexomutase_SF"/>
</dbReference>
<dbReference type="Proteomes" id="UP000018735">
    <property type="component" value="Chromosome"/>
</dbReference>
<evidence type="ECO:0000256" key="5">
    <source>
        <dbReference type="ARBA" id="ARBA00022842"/>
    </source>
</evidence>
<dbReference type="InterPro" id="IPR005844">
    <property type="entry name" value="A-D-PHexomutase_a/b/a-I"/>
</dbReference>
<dbReference type="SUPFAM" id="SSF55957">
    <property type="entry name" value="Phosphoglucomutase, C-terminal domain"/>
    <property type="match status" value="1"/>
</dbReference>
<feature type="domain" description="Alpha-D-phosphohexomutase alpha/beta/alpha" evidence="10">
    <location>
        <begin position="320"/>
        <end position="422"/>
    </location>
</feature>
<dbReference type="PROSITE" id="PS00710">
    <property type="entry name" value="PGM_PMM"/>
    <property type="match status" value="1"/>
</dbReference>
<dbReference type="KEGG" id="mgz:GCW_03295"/>
<dbReference type="PRINTS" id="PR00509">
    <property type="entry name" value="PGMPMM"/>
</dbReference>
<dbReference type="GO" id="GO:0000287">
    <property type="term" value="F:magnesium ion binding"/>
    <property type="evidence" value="ECO:0007669"/>
    <property type="project" value="InterPro"/>
</dbReference>
<evidence type="ECO:0000313" key="11">
    <source>
        <dbReference type="EMBL" id="AHB99841.1"/>
    </source>
</evidence>
<dbReference type="CDD" id="cd05799">
    <property type="entry name" value="PGM2"/>
    <property type="match status" value="1"/>
</dbReference>
<dbReference type="InterPro" id="IPR005846">
    <property type="entry name" value="A-D-PHexomutase_a/b/a-III"/>
</dbReference>
<keyword evidence="4 7" id="KW-0479">Metal-binding</keyword>
<dbReference type="GO" id="GO:0006166">
    <property type="term" value="P:purine ribonucleoside salvage"/>
    <property type="evidence" value="ECO:0007669"/>
    <property type="project" value="TreeGrafter"/>
</dbReference>
<dbReference type="InterPro" id="IPR016055">
    <property type="entry name" value="A-D-PHexomutase_a/b/a-I/II/III"/>
</dbReference>
<proteinExistence type="inferred from homology"/>
<evidence type="ECO:0000259" key="10">
    <source>
        <dbReference type="Pfam" id="PF02880"/>
    </source>
</evidence>
<dbReference type="EMBL" id="CP006916">
    <property type="protein sequence ID" value="AHB99841.1"/>
    <property type="molecule type" value="Genomic_DNA"/>
</dbReference>
<dbReference type="Gene3D" id="3.30.310.50">
    <property type="entry name" value="Alpha-D-phosphohexomutase, C-terminal domain"/>
    <property type="match status" value="1"/>
</dbReference>
<evidence type="ECO:0000256" key="1">
    <source>
        <dbReference type="ARBA" id="ARBA00001946"/>
    </source>
</evidence>
<comment type="cofactor">
    <cofactor evidence="1">
        <name>Mg(2+)</name>
        <dbReference type="ChEBI" id="CHEBI:18420"/>
    </cofactor>
</comment>
<dbReference type="InterPro" id="IPR005845">
    <property type="entry name" value="A-D-PHexomutase_a/b/a-II"/>
</dbReference>
<dbReference type="InterPro" id="IPR016066">
    <property type="entry name" value="A-D-PHexomutase_CS"/>
</dbReference>
<dbReference type="SUPFAM" id="SSF53738">
    <property type="entry name" value="Phosphoglucomutase, first 3 domains"/>
    <property type="match status" value="3"/>
</dbReference>
<keyword evidence="5 7" id="KW-0460">Magnesium</keyword>
<dbReference type="InterPro" id="IPR036900">
    <property type="entry name" value="A-D-PHexomutase_C_sf"/>
</dbReference>
<organism evidence="11 12">
    <name type="scientific">Mycoplasmoides gallisepticum S6</name>
    <dbReference type="NCBI Taxonomy" id="1006581"/>
    <lineage>
        <taxon>Bacteria</taxon>
        <taxon>Bacillati</taxon>
        <taxon>Mycoplasmatota</taxon>
        <taxon>Mycoplasmoidales</taxon>
        <taxon>Mycoplasmoidaceae</taxon>
        <taxon>Mycoplasmoides</taxon>
    </lineage>
</organism>
<dbReference type="Gene3D" id="3.40.120.10">
    <property type="entry name" value="Alpha-D-Glucose-1,6-Bisphosphate, subunit A, domain 3"/>
    <property type="match status" value="3"/>
</dbReference>
<dbReference type="Pfam" id="PF02879">
    <property type="entry name" value="PGM_PMM_II"/>
    <property type="match status" value="1"/>
</dbReference>
<dbReference type="GO" id="GO:0005975">
    <property type="term" value="P:carbohydrate metabolic process"/>
    <property type="evidence" value="ECO:0007669"/>
    <property type="project" value="InterPro"/>
</dbReference>
<keyword evidence="3" id="KW-0597">Phosphoprotein</keyword>
<evidence type="ECO:0000259" key="8">
    <source>
        <dbReference type="Pfam" id="PF02878"/>
    </source>
</evidence>
<dbReference type="PANTHER" id="PTHR45745:SF1">
    <property type="entry name" value="PHOSPHOGLUCOMUTASE 2B-RELATED"/>
    <property type="match status" value="1"/>
</dbReference>
<feature type="domain" description="Alpha-D-phosphohexomutase alpha/beta/alpha" evidence="8">
    <location>
        <begin position="46"/>
        <end position="182"/>
    </location>
</feature>
<dbReference type="AlphaFoldDB" id="A0A0F6CL69"/>
<keyword evidence="6" id="KW-0413">Isomerase</keyword>
<dbReference type="Pfam" id="PF02878">
    <property type="entry name" value="PGM_PMM_I"/>
    <property type="match status" value="1"/>
</dbReference>
<evidence type="ECO:0000256" key="7">
    <source>
        <dbReference type="RuleBase" id="RU004326"/>
    </source>
</evidence>
<reference evidence="11 12" key="1">
    <citation type="journal article" date="2011" name="PLoS ONE">
        <title>Core proteome of the minimal cell: comparative proteomics of three mollicute species.</title>
        <authorList>
            <person name="Fisunov G.Y."/>
            <person name="Alexeev D.G."/>
            <person name="Bazaleev N.A."/>
            <person name="Ladygina V.G."/>
            <person name="Galyamina M.A."/>
            <person name="Kondratov I.G."/>
            <person name="Zhukova N.A."/>
            <person name="Serebryakova M.V."/>
            <person name="Demina I.A."/>
            <person name="Govorun V.M."/>
        </authorList>
    </citation>
    <scope>NUCLEOTIDE SEQUENCE [LARGE SCALE GENOMIC DNA]</scope>
    <source>
        <strain evidence="11 12">S6</strain>
    </source>
</reference>
<sequence>MKELTTMNNTVKYWLVHPKVSKDLKAQIKAMSEQELAYAFNEKPLGFGTAGIRQKMGPGYRYLNDFTYAQMAFGYGRFLIDKFGFSPRCVIAHDNRKNGVHFAKIITDVLTSMGIEVYLFDNNKISSTPILSYAIPRYNADGGINVTASHNPKTDNGFKTYNEKGAQLLNQDAQKIIDFMPKSYEILNLEYQPNDRLVKFIPDEIYDRYFADIYRDLYTTDHKEVKDFKVIFTGQHGAASYWLPEMLRRFNYNVIPVKEQCKYDENFTYTKSPNPEARESWDLALKYAQHYGADIMLATDPDADRLAVAVKHNNEFRYFNGNEMGIIFAYYILKYKQLNKRPYIVSSYVSTNLIDRIIAKYNGVVYRVGTGFKWIGNKAIDHKDQEDFILGFEEAIGALPTTIGSDKDSFQTAALALEIYNECLKRKITMVDFLEREIYPQFGFIHNDTITTLINDLDWKKKANDWMERLKRYDQPYINDRKIVSIKWNQAGDCLDWILEDDSWIRFRLSGTEPKFKFYYNLYGNSLKQLKEEANQITKTLKRYIGLIK</sequence>
<evidence type="ECO:0000256" key="6">
    <source>
        <dbReference type="ARBA" id="ARBA00023235"/>
    </source>
</evidence>
<evidence type="ECO:0000256" key="2">
    <source>
        <dbReference type="ARBA" id="ARBA00010231"/>
    </source>
</evidence>
<evidence type="ECO:0000256" key="3">
    <source>
        <dbReference type="ARBA" id="ARBA00022553"/>
    </source>
</evidence>
<dbReference type="eggNOG" id="COG1109">
    <property type="taxonomic scope" value="Bacteria"/>
</dbReference>
<feature type="domain" description="Alpha-D-phosphohexomutase alpha/beta/alpha" evidence="9">
    <location>
        <begin position="209"/>
        <end position="311"/>
    </location>
</feature>
<dbReference type="HOGENOM" id="CLU_016950_0_0_14"/>
<dbReference type="GO" id="GO:0008973">
    <property type="term" value="F:phosphopentomutase activity"/>
    <property type="evidence" value="ECO:0007669"/>
    <property type="project" value="TreeGrafter"/>
</dbReference>
<evidence type="ECO:0000259" key="9">
    <source>
        <dbReference type="Pfam" id="PF02879"/>
    </source>
</evidence>
<evidence type="ECO:0000256" key="4">
    <source>
        <dbReference type="ARBA" id="ARBA00022723"/>
    </source>
</evidence>